<dbReference type="SUPFAM" id="SSF50814">
    <property type="entry name" value="Lipocalins"/>
    <property type="match status" value="1"/>
</dbReference>
<dbReference type="Gene3D" id="2.40.128.20">
    <property type="match status" value="1"/>
</dbReference>
<dbReference type="InterPro" id="IPR012674">
    <property type="entry name" value="Calycin"/>
</dbReference>
<dbReference type="PANTHER" id="PTHR10612:SF49">
    <property type="entry name" value="APOLIPOPROTEIN D-LIKE PROTEIN"/>
    <property type="match status" value="1"/>
</dbReference>
<dbReference type="PANTHER" id="PTHR10612">
    <property type="entry name" value="APOLIPOPROTEIN D"/>
    <property type="match status" value="1"/>
</dbReference>
<feature type="region of interest" description="Disordered" evidence="1">
    <location>
        <begin position="261"/>
        <end position="286"/>
    </location>
</feature>
<feature type="chain" id="PRO_5043742887" evidence="2">
    <location>
        <begin position="21"/>
        <end position="286"/>
    </location>
</feature>
<name>A0AAV8YS23_9CUCU</name>
<dbReference type="Proteomes" id="UP001162162">
    <property type="component" value="Unassembled WGS sequence"/>
</dbReference>
<organism evidence="3 4">
    <name type="scientific">Aromia moschata</name>
    <dbReference type="NCBI Taxonomy" id="1265417"/>
    <lineage>
        <taxon>Eukaryota</taxon>
        <taxon>Metazoa</taxon>
        <taxon>Ecdysozoa</taxon>
        <taxon>Arthropoda</taxon>
        <taxon>Hexapoda</taxon>
        <taxon>Insecta</taxon>
        <taxon>Pterygota</taxon>
        <taxon>Neoptera</taxon>
        <taxon>Endopterygota</taxon>
        <taxon>Coleoptera</taxon>
        <taxon>Polyphaga</taxon>
        <taxon>Cucujiformia</taxon>
        <taxon>Chrysomeloidea</taxon>
        <taxon>Cerambycidae</taxon>
        <taxon>Cerambycinae</taxon>
        <taxon>Callichromatini</taxon>
        <taxon>Aromia</taxon>
    </lineage>
</organism>
<evidence type="ECO:0000256" key="2">
    <source>
        <dbReference type="SAM" id="SignalP"/>
    </source>
</evidence>
<dbReference type="AlphaFoldDB" id="A0AAV8YS23"/>
<dbReference type="GO" id="GO:0005737">
    <property type="term" value="C:cytoplasm"/>
    <property type="evidence" value="ECO:0007669"/>
    <property type="project" value="TreeGrafter"/>
</dbReference>
<proteinExistence type="predicted"/>
<dbReference type="GO" id="GO:0006629">
    <property type="term" value="P:lipid metabolic process"/>
    <property type="evidence" value="ECO:0007669"/>
    <property type="project" value="TreeGrafter"/>
</dbReference>
<keyword evidence="4" id="KW-1185">Reference proteome</keyword>
<feature type="compositionally biased region" description="Basic and acidic residues" evidence="1">
    <location>
        <begin position="261"/>
        <end position="273"/>
    </location>
</feature>
<accession>A0AAV8YS23</accession>
<reference evidence="3" key="1">
    <citation type="journal article" date="2023" name="Insect Mol. Biol.">
        <title>Genome sequencing provides insights into the evolution of gene families encoding plant cell wall-degrading enzymes in longhorned beetles.</title>
        <authorList>
            <person name="Shin N.R."/>
            <person name="Okamura Y."/>
            <person name="Kirsch R."/>
            <person name="Pauchet Y."/>
        </authorList>
    </citation>
    <scope>NUCLEOTIDE SEQUENCE</scope>
    <source>
        <strain evidence="3">AMC_N1</strain>
    </source>
</reference>
<feature type="signal peptide" evidence="2">
    <location>
        <begin position="1"/>
        <end position="20"/>
    </location>
</feature>
<sequence>MTRLLFCWFFLFLGVQYAELHSYHLGACPTIEPQQDFNMRRLQKEIFRDVPTIALVIMKNKSAERKNQPVRHMVRDRKDEHSQQLYSVQHNRIRGAGEYQIEEISQHFILALTPLKHGYHYKGTLKGARQFGAGQDDGVAGSSSFTVFMTDYDTYAGIFTCQKLTFANRQSATILSRTKTLDRLYIDKLRMKLSSAQVDPYDLSIISQKDCPKNLTAGYNININDDTISAHAAADVIRKAGDKLGDGVEYLSGKAKDVYHKVSDRDSNEDVKPARNVVAPDSEWLP</sequence>
<gene>
    <name evidence="3" type="ORF">NQ318_005833</name>
</gene>
<evidence type="ECO:0000256" key="1">
    <source>
        <dbReference type="SAM" id="MobiDB-lite"/>
    </source>
</evidence>
<protein>
    <submittedName>
        <fullName evidence="3">Uncharacterized protein</fullName>
    </submittedName>
</protein>
<comment type="caution">
    <text evidence="3">The sequence shown here is derived from an EMBL/GenBank/DDBJ whole genome shotgun (WGS) entry which is preliminary data.</text>
</comment>
<evidence type="ECO:0000313" key="4">
    <source>
        <dbReference type="Proteomes" id="UP001162162"/>
    </source>
</evidence>
<evidence type="ECO:0000313" key="3">
    <source>
        <dbReference type="EMBL" id="KAJ8954237.1"/>
    </source>
</evidence>
<dbReference type="GO" id="GO:0000302">
    <property type="term" value="P:response to reactive oxygen species"/>
    <property type="evidence" value="ECO:0007669"/>
    <property type="project" value="TreeGrafter"/>
</dbReference>
<keyword evidence="2" id="KW-0732">Signal</keyword>
<dbReference type="EMBL" id="JAPWTK010000050">
    <property type="protein sequence ID" value="KAJ8954237.1"/>
    <property type="molecule type" value="Genomic_DNA"/>
</dbReference>